<reference evidence="3" key="1">
    <citation type="submission" date="2022-11" db="UniProtKB">
        <authorList>
            <consortium name="WormBaseParasite"/>
        </authorList>
    </citation>
    <scope>IDENTIFICATION</scope>
</reference>
<keyword evidence="1" id="KW-0472">Membrane</keyword>
<name>A0A914RMI9_PAREQ</name>
<proteinExistence type="predicted"/>
<dbReference type="Proteomes" id="UP000887564">
    <property type="component" value="Unplaced"/>
</dbReference>
<evidence type="ECO:0000313" key="2">
    <source>
        <dbReference type="Proteomes" id="UP000887564"/>
    </source>
</evidence>
<dbReference type="WBParaSite" id="PEQ_0000762701-mRNA-1">
    <property type="protein sequence ID" value="PEQ_0000762701-mRNA-1"/>
    <property type="gene ID" value="PEQ_0000762701"/>
</dbReference>
<keyword evidence="1" id="KW-1133">Transmembrane helix</keyword>
<dbReference type="AlphaFoldDB" id="A0A914RMI9"/>
<organism evidence="2 3">
    <name type="scientific">Parascaris equorum</name>
    <name type="common">Equine roundworm</name>
    <dbReference type="NCBI Taxonomy" id="6256"/>
    <lineage>
        <taxon>Eukaryota</taxon>
        <taxon>Metazoa</taxon>
        <taxon>Ecdysozoa</taxon>
        <taxon>Nematoda</taxon>
        <taxon>Chromadorea</taxon>
        <taxon>Rhabditida</taxon>
        <taxon>Spirurina</taxon>
        <taxon>Ascaridomorpha</taxon>
        <taxon>Ascaridoidea</taxon>
        <taxon>Ascarididae</taxon>
        <taxon>Parascaris</taxon>
    </lineage>
</organism>
<evidence type="ECO:0000256" key="1">
    <source>
        <dbReference type="SAM" id="Phobius"/>
    </source>
</evidence>
<evidence type="ECO:0000313" key="3">
    <source>
        <dbReference type="WBParaSite" id="PEQ_0000762701-mRNA-1"/>
    </source>
</evidence>
<keyword evidence="1" id="KW-0812">Transmembrane</keyword>
<accession>A0A914RMI9</accession>
<feature type="transmembrane region" description="Helical" evidence="1">
    <location>
        <begin position="20"/>
        <end position="39"/>
    </location>
</feature>
<keyword evidence="2" id="KW-1185">Reference proteome</keyword>
<sequence>MDSDLCPHGLSTYCNELHGYSKLSCIAGVVWSLVWLYYVTDSPTENRRIDPNERAYIEASLADIIVKDPSKKANHLLNTSNDL</sequence>
<protein>
    <submittedName>
        <fullName evidence="3">Uncharacterized protein</fullName>
    </submittedName>
</protein>